<reference evidence="2" key="1">
    <citation type="submission" date="2018-11" db="EMBL/GenBank/DDBJ databases">
        <authorList>
            <person name="Alioto T."/>
            <person name="Alioto T."/>
        </authorList>
    </citation>
    <scope>NUCLEOTIDE SEQUENCE</scope>
</reference>
<protein>
    <submittedName>
        <fullName evidence="2">Uncharacterized protein</fullName>
    </submittedName>
</protein>
<dbReference type="Proteomes" id="UP000596742">
    <property type="component" value="Unassembled WGS sequence"/>
</dbReference>
<organism evidence="2 3">
    <name type="scientific">Mytilus galloprovincialis</name>
    <name type="common">Mediterranean mussel</name>
    <dbReference type="NCBI Taxonomy" id="29158"/>
    <lineage>
        <taxon>Eukaryota</taxon>
        <taxon>Metazoa</taxon>
        <taxon>Spiralia</taxon>
        <taxon>Lophotrochozoa</taxon>
        <taxon>Mollusca</taxon>
        <taxon>Bivalvia</taxon>
        <taxon>Autobranchia</taxon>
        <taxon>Pteriomorphia</taxon>
        <taxon>Mytilida</taxon>
        <taxon>Mytiloidea</taxon>
        <taxon>Mytilidae</taxon>
        <taxon>Mytilinae</taxon>
        <taxon>Mytilus</taxon>
    </lineage>
</organism>
<accession>A0A8B6GMY0</accession>
<feature type="coiled-coil region" evidence="1">
    <location>
        <begin position="264"/>
        <end position="306"/>
    </location>
</feature>
<evidence type="ECO:0000313" key="2">
    <source>
        <dbReference type="EMBL" id="VDI66628.1"/>
    </source>
</evidence>
<evidence type="ECO:0000313" key="3">
    <source>
        <dbReference type="Proteomes" id="UP000596742"/>
    </source>
</evidence>
<keyword evidence="1" id="KW-0175">Coiled coil</keyword>
<dbReference type="EMBL" id="UYJE01008722">
    <property type="protein sequence ID" value="VDI66628.1"/>
    <property type="molecule type" value="Genomic_DNA"/>
</dbReference>
<comment type="caution">
    <text evidence="2">The sequence shown here is derived from an EMBL/GenBank/DDBJ whole genome shotgun (WGS) entry which is preliminary data.</text>
</comment>
<evidence type="ECO:0000256" key="1">
    <source>
        <dbReference type="SAM" id="Coils"/>
    </source>
</evidence>
<dbReference type="OrthoDB" id="10312727at2759"/>
<sequence length="468" mass="55525">MAMAFQVDSHTRQESTKIGIFRATNRRTIAHILTRSAKREDHIQEQIAERVTEVREECNLFIKENEENLALLDEQQKEIAGLKFDLHTSNVTVTETERKLFAKSEKLDKIQKELIELKGKLEISEEKNVNTRQELLDITSKFEALDKIHKEKLRSYILMEIDVKKSKSVLNALQKMTQATSQEQFIEISVGDICRTIEKVQDTFHSRIQKITKTLEEKFEKMTTEFKLKTRTEYEKSCEKAIEHWRNEFTKMNDKSKEEVWSQKELYETRMKNITQKYEEEMQALQRDHEAEIRQLKEKHEQKIEMKCGDEIRFRKEQVDLHLKRQSELSTQIESLTIEMGKLEIQKRTLEIESKVTKNQPIEITLQFTDFEDSNEFVFQLELYQQCIGILERMEEDGPIKVIRKEVEKLWRKIFEWDETKDVPMEVKSLMDQIEVLSVPGSPKPPRRDDEDDEKLLEVADNTSFIKA</sequence>
<feature type="coiled-coil region" evidence="1">
    <location>
        <begin position="93"/>
        <end position="134"/>
    </location>
</feature>
<name>A0A8B6GMY0_MYTGA</name>
<gene>
    <name evidence="2" type="ORF">MGAL_10B037561</name>
</gene>
<dbReference type="AlphaFoldDB" id="A0A8B6GMY0"/>
<proteinExistence type="predicted"/>
<keyword evidence="3" id="KW-1185">Reference proteome</keyword>